<keyword evidence="5" id="KW-1185">Reference proteome</keyword>
<organism evidence="4 5">
    <name type="scientific">Dechloromonas denitrificans</name>
    <dbReference type="NCBI Taxonomy" id="281362"/>
    <lineage>
        <taxon>Bacteria</taxon>
        <taxon>Pseudomonadati</taxon>
        <taxon>Pseudomonadota</taxon>
        <taxon>Betaproteobacteria</taxon>
        <taxon>Rhodocyclales</taxon>
        <taxon>Azonexaceae</taxon>
        <taxon>Dechloromonas</taxon>
    </lineage>
</organism>
<dbReference type="PANTHER" id="PTHR33747:SF1">
    <property type="entry name" value="ADENYLATE CYCLASE-ASSOCIATED CAP C-TERMINAL DOMAIN-CONTAINING PROTEIN"/>
    <property type="match status" value="1"/>
</dbReference>
<dbReference type="STRING" id="281362.AT959_19605"/>
<dbReference type="SUPFAM" id="SSF103642">
    <property type="entry name" value="Sec-C motif"/>
    <property type="match status" value="1"/>
</dbReference>
<dbReference type="AlphaFoldDB" id="A0A133XDL7"/>
<dbReference type="Pfam" id="PF17775">
    <property type="entry name" value="YchJ_M-like"/>
    <property type="match status" value="1"/>
</dbReference>
<dbReference type="PANTHER" id="PTHR33747">
    <property type="entry name" value="UPF0225 PROTEIN SCO1677"/>
    <property type="match status" value="1"/>
</dbReference>
<evidence type="ECO:0000313" key="5">
    <source>
        <dbReference type="Proteomes" id="UP000070186"/>
    </source>
</evidence>
<evidence type="ECO:0000256" key="1">
    <source>
        <dbReference type="ARBA" id="ARBA00010839"/>
    </source>
</evidence>
<dbReference type="InterPro" id="IPR023006">
    <property type="entry name" value="YchJ-like"/>
</dbReference>
<dbReference type="Gene3D" id="3.10.450.50">
    <property type="match status" value="1"/>
</dbReference>
<proteinExistence type="inferred from homology"/>
<dbReference type="Proteomes" id="UP000070186">
    <property type="component" value="Unassembled WGS sequence"/>
</dbReference>
<dbReference type="InterPro" id="IPR032710">
    <property type="entry name" value="NTF2-like_dom_sf"/>
</dbReference>
<evidence type="ECO:0000313" key="4">
    <source>
        <dbReference type="EMBL" id="KXB29029.1"/>
    </source>
</evidence>
<evidence type="ECO:0000259" key="3">
    <source>
        <dbReference type="Pfam" id="PF17775"/>
    </source>
</evidence>
<dbReference type="SUPFAM" id="SSF54427">
    <property type="entry name" value="NTF2-like"/>
    <property type="match status" value="1"/>
</dbReference>
<dbReference type="Pfam" id="PF02810">
    <property type="entry name" value="SEC-C"/>
    <property type="match status" value="1"/>
</dbReference>
<gene>
    <name evidence="4" type="ORF">AT959_19605</name>
</gene>
<comment type="similarity">
    <text evidence="1 2">Belongs to the UPF0225 family.</text>
</comment>
<feature type="domain" description="YchJ-like middle NTF2-like" evidence="3">
    <location>
        <begin position="31"/>
        <end position="125"/>
    </location>
</feature>
<reference evidence="4 5" key="1">
    <citation type="submission" date="2015-12" db="EMBL/GenBank/DDBJ databases">
        <title>Nitrous oxide reduction kinetics distinguish bacteria harboring typical versus atypical NosZ.</title>
        <authorList>
            <person name="Yoon S."/>
            <person name="Nissen S."/>
            <person name="Park D."/>
            <person name="Sanford R.A."/>
            <person name="Loeffler F.E."/>
        </authorList>
    </citation>
    <scope>NUCLEOTIDE SEQUENCE [LARGE SCALE GENOMIC DNA]</scope>
    <source>
        <strain evidence="4 5">ATCC BAA-841</strain>
    </source>
</reference>
<comment type="caution">
    <text evidence="4">The sequence shown here is derived from an EMBL/GenBank/DDBJ whole genome shotgun (WGS) entry which is preliminary data.</text>
</comment>
<dbReference type="RefSeq" id="WP_066887194.1">
    <property type="nucleotide sequence ID" value="NZ_LODL01000040.1"/>
</dbReference>
<dbReference type="EMBL" id="LODL01000040">
    <property type="protein sequence ID" value="KXB29029.1"/>
    <property type="molecule type" value="Genomic_DNA"/>
</dbReference>
<dbReference type="HAMAP" id="MF_00612">
    <property type="entry name" value="UPF0225"/>
    <property type="match status" value="1"/>
</dbReference>
<dbReference type="InterPro" id="IPR004027">
    <property type="entry name" value="SEC_C_motif"/>
</dbReference>
<dbReference type="InterPro" id="IPR048469">
    <property type="entry name" value="YchJ-like_M"/>
</dbReference>
<sequence length="134" mass="14939">MKAGDACPCGSGRRYAECCGRLHEKGENAPTAEALMRSRYSAFVLGLADYLLATWHASTRPAELDLSDETGTKWLGLDVKRHQQQDAQHAIVEFVARYRVAGRGHRLHETSRFVREDGRWFYLDGDIDPGSSAA</sequence>
<name>A0A133XDL7_9RHOO</name>
<protein>
    <recommendedName>
        <fullName evidence="2">UPF0225 protein AT959_19605</fullName>
    </recommendedName>
</protein>
<accession>A0A133XDL7</accession>
<evidence type="ECO:0000256" key="2">
    <source>
        <dbReference type="HAMAP-Rule" id="MF_00612"/>
    </source>
</evidence>